<keyword evidence="3" id="KW-0326">Glycosidase</keyword>
<evidence type="ECO:0000313" key="7">
    <source>
        <dbReference type="Proteomes" id="UP001338582"/>
    </source>
</evidence>
<dbReference type="GO" id="GO:0050295">
    <property type="term" value="F:steryl-beta-glucosidase activity"/>
    <property type="evidence" value="ECO:0007669"/>
    <property type="project" value="TreeGrafter"/>
</dbReference>
<dbReference type="Pfam" id="PF00150">
    <property type="entry name" value="Cellulase"/>
    <property type="match status" value="1"/>
</dbReference>
<evidence type="ECO:0000259" key="4">
    <source>
        <dbReference type="Pfam" id="PF00150"/>
    </source>
</evidence>
<dbReference type="InterPro" id="IPR013780">
    <property type="entry name" value="Glyco_hydro_b"/>
</dbReference>
<dbReference type="Proteomes" id="UP001338582">
    <property type="component" value="Chromosome 3"/>
</dbReference>
<dbReference type="EMBL" id="CP138896">
    <property type="protein sequence ID" value="WPK25540.1"/>
    <property type="molecule type" value="Genomic_DNA"/>
</dbReference>
<dbReference type="GeneID" id="88173924"/>
<dbReference type="FunFam" id="3.20.20.80:FF:000174">
    <property type="entry name" value="YIR007W-like protein"/>
    <property type="match status" value="1"/>
</dbReference>
<gene>
    <name evidence="6" type="ORF">PUMCH_002860</name>
</gene>
<dbReference type="Pfam" id="PF18564">
    <property type="entry name" value="Glyco_hydro_5_C"/>
    <property type="match status" value="1"/>
</dbReference>
<evidence type="ECO:0008006" key="8">
    <source>
        <dbReference type="Google" id="ProtNLM"/>
    </source>
</evidence>
<dbReference type="Gene3D" id="2.60.40.1180">
    <property type="entry name" value="Golgi alpha-mannosidase II"/>
    <property type="match status" value="1"/>
</dbReference>
<feature type="domain" description="Glycoside hydrolase family 5" evidence="4">
    <location>
        <begin position="176"/>
        <end position="241"/>
    </location>
</feature>
<dbReference type="InterPro" id="IPR041036">
    <property type="entry name" value="GH5_C"/>
</dbReference>
<dbReference type="SUPFAM" id="SSF51445">
    <property type="entry name" value="(Trans)glycosidases"/>
    <property type="match status" value="1"/>
</dbReference>
<evidence type="ECO:0000256" key="3">
    <source>
        <dbReference type="ARBA" id="ARBA00023295"/>
    </source>
</evidence>
<keyword evidence="7" id="KW-1185">Reference proteome</keyword>
<organism evidence="6 7">
    <name type="scientific">Australozyma saopauloensis</name>
    <dbReference type="NCBI Taxonomy" id="291208"/>
    <lineage>
        <taxon>Eukaryota</taxon>
        <taxon>Fungi</taxon>
        <taxon>Dikarya</taxon>
        <taxon>Ascomycota</taxon>
        <taxon>Saccharomycotina</taxon>
        <taxon>Pichiomycetes</taxon>
        <taxon>Metschnikowiaceae</taxon>
        <taxon>Australozyma</taxon>
    </lineage>
</organism>
<dbReference type="PANTHER" id="PTHR31308">
    <property type="match status" value="1"/>
</dbReference>
<dbReference type="InterPro" id="IPR052066">
    <property type="entry name" value="Glycosphingolipid_Hydrolases"/>
</dbReference>
<dbReference type="GO" id="GO:1904462">
    <property type="term" value="P:ergosteryl 3-beta-D-glucoside catabolic process"/>
    <property type="evidence" value="ECO:0007669"/>
    <property type="project" value="TreeGrafter"/>
</dbReference>
<name>A0AAX4HAG0_9ASCO</name>
<dbReference type="KEGG" id="asau:88173924"/>
<evidence type="ECO:0000256" key="1">
    <source>
        <dbReference type="ARBA" id="ARBA00005641"/>
    </source>
</evidence>
<comment type="similarity">
    <text evidence="1">Belongs to the glycosyl hydrolase 5 (cellulase A) family.</text>
</comment>
<evidence type="ECO:0000256" key="2">
    <source>
        <dbReference type="ARBA" id="ARBA00022801"/>
    </source>
</evidence>
<dbReference type="InterPro" id="IPR001547">
    <property type="entry name" value="Glyco_hydro_5"/>
</dbReference>
<proteinExistence type="inferred from homology"/>
<dbReference type="PANTHER" id="PTHR31308:SF5">
    <property type="entry name" value="ERGOSTERYL-BETA-GLUCOSIDASE"/>
    <property type="match status" value="1"/>
</dbReference>
<sequence>MCCMCGGHPRCSCIQSHSITALLITLKIKEGSNTSFEIATYFILSSRTYMYSSIESLLAGARLAHEVVAERINLYKGPSHAGGAKCLAKQFGPGQVPDGVPENSITKCLPLTVEDGELVDVQGRRVVLKGINVDAAMKLPVKPFMPSYLGDASKADDLFYDGDNVSFVGRPFPLEEAEEHFRRIKSWGFNTIRYLVTWEALEHEGPGKYDEEFVDYTIEVLRIIHRVGGLYVFFDCHQDVWSRFCGGSGAPMWTLFAAGLQPKRISVTGASVLHSDGQFDEKLRSESSCYPKMLWTSNYKRLALFTMFTLFFAGEAYFPNLKINGTNIQHYLQEHHFNALSYLWLAVVKRLPLLLANGTILGFELLNEPNQGLVGHPNLDKIPDCQHLRIGTTPTVFDCLKLGVGLPVEVDVYKIAITGPQKCGRQIMDPKGARVWLSAQEMMDCDEHYGWKRSGWLPDTCIYSQIGIWNYNDERMALLDTTSQERRLAFASNECQLLKPTFFNDSPKRFKGCYRQDQDYDVVDTNFFVNVCFVNFYLGFKKMIRALAPDAFVLIQPLVLVIPPNLRDDPRGIIDKKTIYCPHYYDGMSLMFKTWNYRFNVDTLGIMRDRYSNPLFGIVLGETAIRNCIKKQFCDITKEGKNMLGDIPVLMSETGMPFDMNNKRSYNNGRFRCQTSALDALANALEGSDMHHTYWCYASINGHKWGDHWNNEDFSFWSSDDRDVAALCDTQDLLKKVEALSFKTSSTFSRESYGGSRISPSSRQLVKNRLLYHKKRFLSSIFCPTDLIETQESESDASSFCSDDATETTSMISNHGPRRMKEHHKSFYASPDGVRAVNAVIRPYIMTSPGVRKNSNFDIKETVFELTVGFDFQQASVAQTRPTIIFLPKWHYPILTYNNVDVTNGFVQLDSENEQLHWFLDMSSERHEPNTVVEHTIIIRRHRLQKRSDPPIICGGQ</sequence>
<dbReference type="RefSeq" id="XP_062877922.1">
    <property type="nucleotide sequence ID" value="XM_063021852.1"/>
</dbReference>
<evidence type="ECO:0000313" key="6">
    <source>
        <dbReference type="EMBL" id="WPK25540.1"/>
    </source>
</evidence>
<dbReference type="AlphaFoldDB" id="A0AAX4HAG0"/>
<accession>A0AAX4HAG0</accession>
<dbReference type="GO" id="GO:0000272">
    <property type="term" value="P:polysaccharide catabolic process"/>
    <property type="evidence" value="ECO:0007669"/>
    <property type="project" value="InterPro"/>
</dbReference>
<keyword evidence="2" id="KW-0378">Hydrolase</keyword>
<protein>
    <recommendedName>
        <fullName evidence="8">Glycosyl hydrolase</fullName>
    </recommendedName>
</protein>
<reference evidence="6 7" key="1">
    <citation type="submission" date="2023-10" db="EMBL/GenBank/DDBJ databases">
        <title>Draft Genome Sequence of Candida saopaulonensis from a very Premature Infant with Sepsis.</title>
        <authorList>
            <person name="Ning Y."/>
            <person name="Dai R."/>
            <person name="Xiao M."/>
            <person name="Xu Y."/>
            <person name="Yan Q."/>
            <person name="Zhang L."/>
        </authorList>
    </citation>
    <scope>NUCLEOTIDE SEQUENCE [LARGE SCALE GENOMIC DNA]</scope>
    <source>
        <strain evidence="6 7">19XY460</strain>
    </source>
</reference>
<evidence type="ECO:0000259" key="5">
    <source>
        <dbReference type="Pfam" id="PF18564"/>
    </source>
</evidence>
<feature type="domain" description="Glycoside hydrolase family 5 C-terminal" evidence="5">
    <location>
        <begin position="842"/>
        <end position="924"/>
    </location>
</feature>
<dbReference type="Gene3D" id="3.20.20.80">
    <property type="entry name" value="Glycosidases"/>
    <property type="match status" value="2"/>
</dbReference>
<dbReference type="InterPro" id="IPR017853">
    <property type="entry name" value="GH"/>
</dbReference>